<accession>A0ABN6X9Z5</accession>
<dbReference type="CDD" id="cd00293">
    <property type="entry name" value="USP-like"/>
    <property type="match status" value="1"/>
</dbReference>
<dbReference type="InterPro" id="IPR014729">
    <property type="entry name" value="Rossmann-like_a/b/a_fold"/>
</dbReference>
<dbReference type="EMBL" id="AP027729">
    <property type="protein sequence ID" value="BDZ41722.1"/>
    <property type="molecule type" value="Genomic_DNA"/>
</dbReference>
<dbReference type="InterPro" id="IPR006016">
    <property type="entry name" value="UspA"/>
</dbReference>
<dbReference type="Gene3D" id="3.40.50.620">
    <property type="entry name" value="HUPs"/>
    <property type="match status" value="1"/>
</dbReference>
<protein>
    <recommendedName>
        <fullName evidence="1">UspA domain-containing protein</fullName>
    </recommendedName>
</protein>
<gene>
    <name evidence="2" type="ORF">GCM10025865_10210</name>
</gene>
<sequence>MTQTTLPASGCLVVGVDPGHCEAVLRGAARLAERLGARLVCVWVDPTAAVETGPDGAPVLVPVDPDAGGEGDGPEVSARVEREVAAAVGTSVAWDFVRSAGEVAHGLASVARDRDALMIAVGAHKPGLSGWRERLIGGSVAGHLAHLQERPVVILANPGAADDQ</sequence>
<feature type="domain" description="UspA" evidence="1">
    <location>
        <begin position="13"/>
        <end position="154"/>
    </location>
</feature>
<dbReference type="Pfam" id="PF00582">
    <property type="entry name" value="Usp"/>
    <property type="match status" value="1"/>
</dbReference>
<reference evidence="3" key="1">
    <citation type="journal article" date="2019" name="Int. J. Syst. Evol. Microbiol.">
        <title>The Global Catalogue of Microorganisms (GCM) 10K type strain sequencing project: providing services to taxonomists for standard genome sequencing and annotation.</title>
        <authorList>
            <consortium name="The Broad Institute Genomics Platform"/>
            <consortium name="The Broad Institute Genome Sequencing Center for Infectious Disease"/>
            <person name="Wu L."/>
            <person name="Ma J."/>
        </authorList>
    </citation>
    <scope>NUCLEOTIDE SEQUENCE [LARGE SCALE GENOMIC DNA]</scope>
    <source>
        <strain evidence="3">NBRC 108565</strain>
    </source>
</reference>
<proteinExistence type="predicted"/>
<keyword evidence="3" id="KW-1185">Reference proteome</keyword>
<dbReference type="SUPFAM" id="SSF52402">
    <property type="entry name" value="Adenine nucleotide alpha hydrolases-like"/>
    <property type="match status" value="1"/>
</dbReference>
<name>A0ABN6X9Z5_9CELL</name>
<evidence type="ECO:0000259" key="1">
    <source>
        <dbReference type="Pfam" id="PF00582"/>
    </source>
</evidence>
<organism evidence="2 3">
    <name type="scientific">Paraoerskovia sediminicola</name>
    <dbReference type="NCBI Taxonomy" id="1138587"/>
    <lineage>
        <taxon>Bacteria</taxon>
        <taxon>Bacillati</taxon>
        <taxon>Actinomycetota</taxon>
        <taxon>Actinomycetes</taxon>
        <taxon>Micrococcales</taxon>
        <taxon>Cellulomonadaceae</taxon>
        <taxon>Paraoerskovia</taxon>
    </lineage>
</organism>
<dbReference type="RefSeq" id="WP_286218822.1">
    <property type="nucleotide sequence ID" value="NZ_AP027729.1"/>
</dbReference>
<evidence type="ECO:0000313" key="3">
    <source>
        <dbReference type="Proteomes" id="UP001321475"/>
    </source>
</evidence>
<evidence type="ECO:0000313" key="2">
    <source>
        <dbReference type="EMBL" id="BDZ41722.1"/>
    </source>
</evidence>
<dbReference type="Proteomes" id="UP001321475">
    <property type="component" value="Chromosome"/>
</dbReference>